<comment type="function">
    <text evidence="2">Destroys radicals which are normally produced within the cells and which are toxic to biological systems.</text>
</comment>
<dbReference type="InterPro" id="IPR024134">
    <property type="entry name" value="SOD_Cu/Zn_/chaperone"/>
</dbReference>
<dbReference type="Proteomes" id="UP000199107">
    <property type="component" value="Unassembled WGS sequence"/>
</dbReference>
<name>A0A1G9IAY0_9GAMM</name>
<dbReference type="InterPro" id="IPR018152">
    <property type="entry name" value="SOD_Cu/Zn_BS"/>
</dbReference>
<dbReference type="STRING" id="48727.SAMN05192555_103113"/>
<dbReference type="PANTHER" id="PTHR10003">
    <property type="entry name" value="SUPEROXIDE DISMUTASE CU-ZN -RELATED"/>
    <property type="match status" value="1"/>
</dbReference>
<dbReference type="PROSITE" id="PS00332">
    <property type="entry name" value="SOD_CU_ZN_2"/>
    <property type="match status" value="1"/>
</dbReference>
<evidence type="ECO:0000256" key="3">
    <source>
        <dbReference type="SAM" id="SignalP"/>
    </source>
</evidence>
<keyword evidence="3" id="KW-0732">Signal</keyword>
<dbReference type="OrthoDB" id="5431326at2"/>
<keyword evidence="2" id="KW-0186">Copper</keyword>
<dbReference type="Pfam" id="PF00080">
    <property type="entry name" value="Sod_Cu"/>
    <property type="match status" value="1"/>
</dbReference>
<evidence type="ECO:0000256" key="2">
    <source>
        <dbReference type="RuleBase" id="RU000393"/>
    </source>
</evidence>
<keyword evidence="2" id="KW-0862">Zinc</keyword>
<comment type="cofactor">
    <cofactor evidence="2">
        <name>Zn(2+)</name>
        <dbReference type="ChEBI" id="CHEBI:29105"/>
    </cofactor>
    <text evidence="2">Binds 1 zinc ion per subunit.</text>
</comment>
<dbReference type="EMBL" id="FNGH01000003">
    <property type="protein sequence ID" value="SDL22215.1"/>
    <property type="molecule type" value="Genomic_DNA"/>
</dbReference>
<dbReference type="SUPFAM" id="SSF49329">
    <property type="entry name" value="Cu,Zn superoxide dismutase-like"/>
    <property type="match status" value="1"/>
</dbReference>
<dbReference type="InterPro" id="IPR001424">
    <property type="entry name" value="SOD_Cu_Zn_dom"/>
</dbReference>
<protein>
    <recommendedName>
        <fullName evidence="2">Superoxide dismutase [Cu-Zn]</fullName>
        <ecNumber evidence="2">1.15.1.1</ecNumber>
    </recommendedName>
</protein>
<dbReference type="RefSeq" id="WP_089657399.1">
    <property type="nucleotide sequence ID" value="NZ_FNGH01000003.1"/>
</dbReference>
<keyword evidence="2" id="KW-0479">Metal-binding</keyword>
<organism evidence="5 6">
    <name type="scientific">Franzmannia pantelleriensis</name>
    <dbReference type="NCBI Taxonomy" id="48727"/>
    <lineage>
        <taxon>Bacteria</taxon>
        <taxon>Pseudomonadati</taxon>
        <taxon>Pseudomonadota</taxon>
        <taxon>Gammaproteobacteria</taxon>
        <taxon>Oceanospirillales</taxon>
        <taxon>Halomonadaceae</taxon>
        <taxon>Franzmannia</taxon>
    </lineage>
</organism>
<dbReference type="GO" id="GO:0004784">
    <property type="term" value="F:superoxide dismutase activity"/>
    <property type="evidence" value="ECO:0007669"/>
    <property type="project" value="UniProtKB-EC"/>
</dbReference>
<comment type="similarity">
    <text evidence="1 2">Belongs to the Cu-Zn superoxide dismutase family.</text>
</comment>
<dbReference type="InterPro" id="IPR036423">
    <property type="entry name" value="SOD-like_Cu/Zn_dom_sf"/>
</dbReference>
<reference evidence="6" key="1">
    <citation type="submission" date="2016-10" db="EMBL/GenBank/DDBJ databases">
        <authorList>
            <person name="Varghese N."/>
            <person name="Submissions S."/>
        </authorList>
    </citation>
    <scope>NUCLEOTIDE SEQUENCE [LARGE SCALE GENOMIC DNA]</scope>
    <source>
        <strain evidence="6">AAP</strain>
    </source>
</reference>
<evidence type="ECO:0000256" key="1">
    <source>
        <dbReference type="ARBA" id="ARBA00010457"/>
    </source>
</evidence>
<feature type="signal peptide" evidence="3">
    <location>
        <begin position="1"/>
        <end position="22"/>
    </location>
</feature>
<dbReference type="GO" id="GO:0005507">
    <property type="term" value="F:copper ion binding"/>
    <property type="evidence" value="ECO:0007669"/>
    <property type="project" value="InterPro"/>
</dbReference>
<proteinExistence type="inferred from homology"/>
<accession>A0A1G9IAY0</accession>
<feature type="chain" id="PRO_5011678595" description="Superoxide dismutase [Cu-Zn]" evidence="3">
    <location>
        <begin position="23"/>
        <end position="179"/>
    </location>
</feature>
<dbReference type="EC" id="1.15.1.1" evidence="2"/>
<comment type="catalytic activity">
    <reaction evidence="2">
        <text>2 superoxide + 2 H(+) = H2O2 + O2</text>
        <dbReference type="Rhea" id="RHEA:20696"/>
        <dbReference type="ChEBI" id="CHEBI:15378"/>
        <dbReference type="ChEBI" id="CHEBI:15379"/>
        <dbReference type="ChEBI" id="CHEBI:16240"/>
        <dbReference type="ChEBI" id="CHEBI:18421"/>
        <dbReference type="EC" id="1.15.1.1"/>
    </reaction>
</comment>
<feature type="domain" description="Superoxide dismutase copper/zinc binding" evidence="4">
    <location>
        <begin position="44"/>
        <end position="176"/>
    </location>
</feature>
<keyword evidence="6" id="KW-1185">Reference proteome</keyword>
<keyword evidence="2" id="KW-0560">Oxidoreductase</keyword>
<evidence type="ECO:0000313" key="5">
    <source>
        <dbReference type="EMBL" id="SDL22215.1"/>
    </source>
</evidence>
<comment type="cofactor">
    <cofactor evidence="2">
        <name>Cu cation</name>
        <dbReference type="ChEBI" id="CHEBI:23378"/>
    </cofactor>
    <text evidence="2">Binds 1 copper ion per subunit.</text>
</comment>
<evidence type="ECO:0000259" key="4">
    <source>
        <dbReference type="Pfam" id="PF00080"/>
    </source>
</evidence>
<gene>
    <name evidence="5" type="ORF">SAMN05192555_103113</name>
</gene>
<sequence length="179" mass="18346">MKKGHAAVIGLALGAFSLTSMADEGNGPTASVEFVDNHGEVVGEGTIKQGPVGVVLNFSIDGLEEGWKAIHIHSVGTCDDHEDGFQDSGGHLNPDDSAHGFLNPEGPDAGDLPNFYVHSNGSAMVEMFNERASLDGSIGGNMLDDDGSALVIHENPDDHMSQPIGGAGARVACGVVQGG</sequence>
<dbReference type="Gene3D" id="2.60.40.200">
    <property type="entry name" value="Superoxide dismutase, copper/zinc binding domain"/>
    <property type="match status" value="1"/>
</dbReference>
<dbReference type="AlphaFoldDB" id="A0A1G9IAY0"/>
<evidence type="ECO:0000313" key="6">
    <source>
        <dbReference type="Proteomes" id="UP000199107"/>
    </source>
</evidence>